<sequence>MIKFIPVQVLVVIVFCALLQASGEEESKPYQFGFNLGTQHREERKDANGIVIGEYGFLTADGYYQTVMYATDKEGRFLITGRKRVRVTPPKPRPEVEGRQGRDNSDSPTTTTTTTTTERSKIYQFNYTALQHGRQEMGFSDSSKMGDYYWDGPDGYRRIVTYDAEDGKGYRPTIKQVKLPIQ</sequence>
<dbReference type="EMBL" id="CAKKLH010000024">
    <property type="protein sequence ID" value="CAH0099803.1"/>
    <property type="molecule type" value="Genomic_DNA"/>
</dbReference>
<name>A0A8J2RCL5_9CRUS</name>
<protein>
    <submittedName>
        <fullName evidence="4">Uncharacterized protein</fullName>
    </submittedName>
</protein>
<dbReference type="Proteomes" id="UP000789390">
    <property type="component" value="Unassembled WGS sequence"/>
</dbReference>
<keyword evidence="5" id="KW-1185">Reference proteome</keyword>
<evidence type="ECO:0000256" key="2">
    <source>
        <dbReference type="SAM" id="MobiDB-lite"/>
    </source>
</evidence>
<dbReference type="GO" id="GO:0062129">
    <property type="term" value="C:chitin-based extracellular matrix"/>
    <property type="evidence" value="ECO:0007669"/>
    <property type="project" value="TreeGrafter"/>
</dbReference>
<dbReference type="OrthoDB" id="6362401at2759"/>
<dbReference type="PANTHER" id="PTHR10380:SF119">
    <property type="entry name" value="PROTEIN LETHAL(3)MALIGNANT BLOOD NEOPLASM 1"/>
    <property type="match status" value="1"/>
</dbReference>
<feature type="region of interest" description="Disordered" evidence="2">
    <location>
        <begin position="85"/>
        <end position="117"/>
    </location>
</feature>
<organism evidence="4 5">
    <name type="scientific">Daphnia galeata</name>
    <dbReference type="NCBI Taxonomy" id="27404"/>
    <lineage>
        <taxon>Eukaryota</taxon>
        <taxon>Metazoa</taxon>
        <taxon>Ecdysozoa</taxon>
        <taxon>Arthropoda</taxon>
        <taxon>Crustacea</taxon>
        <taxon>Branchiopoda</taxon>
        <taxon>Diplostraca</taxon>
        <taxon>Cladocera</taxon>
        <taxon>Anomopoda</taxon>
        <taxon>Daphniidae</taxon>
        <taxon>Daphnia</taxon>
    </lineage>
</organism>
<dbReference type="GO" id="GO:0008010">
    <property type="term" value="F:structural constituent of chitin-based larval cuticle"/>
    <property type="evidence" value="ECO:0007669"/>
    <property type="project" value="TreeGrafter"/>
</dbReference>
<keyword evidence="3" id="KW-0732">Signal</keyword>
<feature type="compositionally biased region" description="Basic and acidic residues" evidence="2">
    <location>
        <begin position="92"/>
        <end position="105"/>
    </location>
</feature>
<evidence type="ECO:0000313" key="4">
    <source>
        <dbReference type="EMBL" id="CAH0099803.1"/>
    </source>
</evidence>
<feature type="signal peptide" evidence="3">
    <location>
        <begin position="1"/>
        <end position="23"/>
    </location>
</feature>
<accession>A0A8J2RCL5</accession>
<evidence type="ECO:0000256" key="1">
    <source>
        <dbReference type="PROSITE-ProRule" id="PRU00497"/>
    </source>
</evidence>
<dbReference type="PANTHER" id="PTHR10380">
    <property type="entry name" value="CUTICLE PROTEIN"/>
    <property type="match status" value="1"/>
</dbReference>
<reference evidence="4" key="1">
    <citation type="submission" date="2021-11" db="EMBL/GenBank/DDBJ databases">
        <authorList>
            <person name="Schell T."/>
        </authorList>
    </citation>
    <scope>NUCLEOTIDE SEQUENCE</scope>
    <source>
        <strain evidence="4">M5</strain>
    </source>
</reference>
<dbReference type="InterPro" id="IPR000618">
    <property type="entry name" value="Insect_cuticle"/>
</dbReference>
<proteinExistence type="predicted"/>
<dbReference type="PROSITE" id="PS51155">
    <property type="entry name" value="CHIT_BIND_RR_2"/>
    <property type="match status" value="2"/>
</dbReference>
<dbReference type="Pfam" id="PF00379">
    <property type="entry name" value="Chitin_bind_4"/>
    <property type="match status" value="2"/>
</dbReference>
<comment type="caution">
    <text evidence="4">The sequence shown here is derived from an EMBL/GenBank/DDBJ whole genome shotgun (WGS) entry which is preliminary data.</text>
</comment>
<gene>
    <name evidence="4" type="ORF">DGAL_LOCUS1961</name>
</gene>
<evidence type="ECO:0000256" key="3">
    <source>
        <dbReference type="SAM" id="SignalP"/>
    </source>
</evidence>
<evidence type="ECO:0000313" key="5">
    <source>
        <dbReference type="Proteomes" id="UP000789390"/>
    </source>
</evidence>
<dbReference type="InterPro" id="IPR050468">
    <property type="entry name" value="Cuticle_Struct_Prot"/>
</dbReference>
<dbReference type="AlphaFoldDB" id="A0A8J2RCL5"/>
<keyword evidence="1" id="KW-0193">Cuticle</keyword>
<feature type="chain" id="PRO_5035153224" evidence="3">
    <location>
        <begin position="24"/>
        <end position="182"/>
    </location>
</feature>